<evidence type="ECO:0000313" key="3">
    <source>
        <dbReference type="Proteomes" id="UP000228497"/>
    </source>
</evidence>
<comment type="caution">
    <text evidence="2">The sequence shown here is derived from an EMBL/GenBank/DDBJ whole genome shotgun (WGS) entry which is preliminary data.</text>
</comment>
<dbReference type="Proteomes" id="UP000228497">
    <property type="component" value="Unassembled WGS sequence"/>
</dbReference>
<feature type="transmembrane region" description="Helical" evidence="1">
    <location>
        <begin position="48"/>
        <end position="73"/>
    </location>
</feature>
<gene>
    <name evidence="2" type="ORF">COW49_02410</name>
</gene>
<evidence type="ECO:0000256" key="1">
    <source>
        <dbReference type="SAM" id="Phobius"/>
    </source>
</evidence>
<evidence type="ECO:0000313" key="2">
    <source>
        <dbReference type="EMBL" id="PIV86948.1"/>
    </source>
</evidence>
<name>A0A2M7FDJ2_9BACT</name>
<accession>A0A2M7FDJ2</accession>
<keyword evidence="1" id="KW-1133">Transmembrane helix</keyword>
<organism evidence="2 3">
    <name type="scientific">Candidatus Kaiserbacteria bacterium CG17_big_fil_post_rev_8_21_14_2_50_51_7</name>
    <dbReference type="NCBI Taxonomy" id="1974613"/>
    <lineage>
        <taxon>Bacteria</taxon>
        <taxon>Candidatus Kaiseribacteriota</taxon>
    </lineage>
</organism>
<dbReference type="EMBL" id="PFFD01000110">
    <property type="protein sequence ID" value="PIV86948.1"/>
    <property type="molecule type" value="Genomic_DNA"/>
</dbReference>
<protein>
    <submittedName>
        <fullName evidence="2">Uncharacterized protein</fullName>
    </submittedName>
</protein>
<dbReference type="PROSITE" id="PS51257">
    <property type="entry name" value="PROKAR_LIPOPROTEIN"/>
    <property type="match status" value="1"/>
</dbReference>
<keyword evidence="1" id="KW-0472">Membrane</keyword>
<proteinExistence type="predicted"/>
<feature type="transmembrane region" description="Helical" evidence="1">
    <location>
        <begin position="7"/>
        <end position="28"/>
    </location>
</feature>
<sequence length="84" mass="9496">MIRRVFTFFSFVSVIFFPWPFTVLLVLVSSCTEPLVPLAVGIFADTLYYVPSVGTLPLFTLYGAVVTIIAFFVRSRLRTGIIKR</sequence>
<reference evidence="3" key="1">
    <citation type="submission" date="2017-09" db="EMBL/GenBank/DDBJ databases">
        <title>Depth-based differentiation of microbial function through sediment-hosted aquifers and enrichment of novel symbionts in the deep terrestrial subsurface.</title>
        <authorList>
            <person name="Probst A.J."/>
            <person name="Ladd B."/>
            <person name="Jarett J.K."/>
            <person name="Geller-Mcgrath D.E."/>
            <person name="Sieber C.M.K."/>
            <person name="Emerson J.B."/>
            <person name="Anantharaman K."/>
            <person name="Thomas B.C."/>
            <person name="Malmstrom R."/>
            <person name="Stieglmeier M."/>
            <person name="Klingl A."/>
            <person name="Woyke T."/>
            <person name="Ryan C.M."/>
            <person name="Banfield J.F."/>
        </authorList>
    </citation>
    <scope>NUCLEOTIDE SEQUENCE [LARGE SCALE GENOMIC DNA]</scope>
</reference>
<keyword evidence="1" id="KW-0812">Transmembrane</keyword>
<dbReference type="AlphaFoldDB" id="A0A2M7FDJ2"/>